<keyword evidence="2" id="KW-1185">Reference proteome</keyword>
<reference evidence="2" key="1">
    <citation type="journal article" date="2016" name="Nature">
        <title>The genome of the seagrass Zostera marina reveals angiosperm adaptation to the sea.</title>
        <authorList>
            <person name="Olsen J.L."/>
            <person name="Rouze P."/>
            <person name="Verhelst B."/>
            <person name="Lin Y.-C."/>
            <person name="Bayer T."/>
            <person name="Collen J."/>
            <person name="Dattolo E."/>
            <person name="De Paoli E."/>
            <person name="Dittami S."/>
            <person name="Maumus F."/>
            <person name="Michel G."/>
            <person name="Kersting A."/>
            <person name="Lauritano C."/>
            <person name="Lohaus R."/>
            <person name="Toepel M."/>
            <person name="Tonon T."/>
            <person name="Vanneste K."/>
            <person name="Amirebrahimi M."/>
            <person name="Brakel J."/>
            <person name="Bostroem C."/>
            <person name="Chovatia M."/>
            <person name="Grimwood J."/>
            <person name="Jenkins J.W."/>
            <person name="Jueterbock A."/>
            <person name="Mraz A."/>
            <person name="Stam W.T."/>
            <person name="Tice H."/>
            <person name="Bornberg-Bauer E."/>
            <person name="Green P.J."/>
            <person name="Pearson G.A."/>
            <person name="Procaccini G."/>
            <person name="Duarte C.M."/>
            <person name="Schmutz J."/>
            <person name="Reusch T.B.H."/>
            <person name="Van de Peer Y."/>
        </authorList>
    </citation>
    <scope>NUCLEOTIDE SEQUENCE [LARGE SCALE GENOMIC DNA]</scope>
    <source>
        <strain evidence="2">cv. Finnish</strain>
    </source>
</reference>
<organism evidence="1 2">
    <name type="scientific">Zostera marina</name>
    <name type="common">Eelgrass</name>
    <dbReference type="NCBI Taxonomy" id="29655"/>
    <lineage>
        <taxon>Eukaryota</taxon>
        <taxon>Viridiplantae</taxon>
        <taxon>Streptophyta</taxon>
        <taxon>Embryophyta</taxon>
        <taxon>Tracheophyta</taxon>
        <taxon>Spermatophyta</taxon>
        <taxon>Magnoliopsida</taxon>
        <taxon>Liliopsida</taxon>
        <taxon>Zosteraceae</taxon>
        <taxon>Zostera</taxon>
    </lineage>
</organism>
<evidence type="ECO:0000313" key="2">
    <source>
        <dbReference type="Proteomes" id="UP000036987"/>
    </source>
</evidence>
<dbReference type="EMBL" id="LFYR01001330">
    <property type="protein sequence ID" value="KMZ62736.1"/>
    <property type="molecule type" value="Genomic_DNA"/>
</dbReference>
<sequence>MESWLNIEQRVRQDWQVVGEHLSLEEREMSDHHRIRIQKIDMFEVGWWWFHGFCLSERTRKRPLI</sequence>
<protein>
    <submittedName>
        <fullName evidence="1">Uncharacterized protein</fullName>
    </submittedName>
</protein>
<proteinExistence type="predicted"/>
<accession>A0A0K9P106</accession>
<dbReference type="Proteomes" id="UP000036987">
    <property type="component" value="Unassembled WGS sequence"/>
</dbReference>
<name>A0A0K9P106_ZOSMR</name>
<comment type="caution">
    <text evidence="1">The sequence shown here is derived from an EMBL/GenBank/DDBJ whole genome shotgun (WGS) entry which is preliminary data.</text>
</comment>
<evidence type="ECO:0000313" key="1">
    <source>
        <dbReference type="EMBL" id="KMZ62736.1"/>
    </source>
</evidence>
<gene>
    <name evidence="1" type="ORF">ZOSMA_44G01390</name>
</gene>
<dbReference type="AlphaFoldDB" id="A0A0K9P106"/>